<feature type="transmembrane region" description="Helical" evidence="7">
    <location>
        <begin position="305"/>
        <end position="324"/>
    </location>
</feature>
<evidence type="ECO:0000256" key="1">
    <source>
        <dbReference type="ARBA" id="ARBA00004141"/>
    </source>
</evidence>
<dbReference type="Pfam" id="PF01594">
    <property type="entry name" value="AI-2E_transport"/>
    <property type="match status" value="1"/>
</dbReference>
<feature type="transmembrane region" description="Helical" evidence="7">
    <location>
        <begin position="58"/>
        <end position="76"/>
    </location>
</feature>
<comment type="similarity">
    <text evidence="2">Belongs to the autoinducer-2 exporter (AI-2E) (TC 2.A.86) family.</text>
</comment>
<evidence type="ECO:0000313" key="9">
    <source>
        <dbReference type="Proteomes" id="UP000198967"/>
    </source>
</evidence>
<dbReference type="AlphaFoldDB" id="A0A1G8BQ29"/>
<dbReference type="Proteomes" id="UP000198967">
    <property type="component" value="Unassembled WGS sequence"/>
</dbReference>
<dbReference type="RefSeq" id="WP_093089376.1">
    <property type="nucleotide sequence ID" value="NZ_FNBE01000021.1"/>
</dbReference>
<comment type="subcellular location">
    <subcellularLocation>
        <location evidence="1">Membrane</location>
        <topology evidence="1">Multi-pass membrane protein</topology>
    </subcellularLocation>
</comment>
<feature type="transmembrane region" description="Helical" evidence="7">
    <location>
        <begin position="162"/>
        <end position="185"/>
    </location>
</feature>
<feature type="region of interest" description="Disordered" evidence="6">
    <location>
        <begin position="364"/>
        <end position="385"/>
    </location>
</feature>
<accession>A0A1G8BQ29</accession>
<sequence>MEADAPLASPERHESGPESAARAAEGGLPRALVVLLAAASVVIVVAGIAGVAWLVGPLFLALVIVITVHPVHGRLVRLGLPGWAASGVLLLCVYGVLLVLAGTIVVSAARLATVLPGYAAEANGLLSGALGRLAEFGVGPEQLRALAASLDTSRLVGLVSGLLLGLTGLLGNLVFLLSLLLFLSFEAAGVDRRRALLAEDHAEAAAALTRFASGTRRYMAVNTVFGLLVGAVDAIALALLGVPLALLWGLLAFITNYIPYVGFWVGLVPPMVLALLVGGWPLTVTVVAIYLVVNFVLTSLIQPRFIGDAVGLSVTVVLVGLVFWGWLLGPIGAVLATPLTLLAKVLLVDVDPRAHWANALIGSSPRPRTPASAAVEDPVASPSPP</sequence>
<evidence type="ECO:0000313" key="8">
    <source>
        <dbReference type="EMBL" id="SDH35251.1"/>
    </source>
</evidence>
<keyword evidence="3 7" id="KW-0812">Transmembrane</keyword>
<evidence type="ECO:0000256" key="6">
    <source>
        <dbReference type="SAM" id="MobiDB-lite"/>
    </source>
</evidence>
<proteinExistence type="inferred from homology"/>
<keyword evidence="4 7" id="KW-1133">Transmembrane helix</keyword>
<feature type="transmembrane region" description="Helical" evidence="7">
    <location>
        <begin position="271"/>
        <end position="293"/>
    </location>
</feature>
<organism evidence="8 9">
    <name type="scientific">Pseudonocardia oroxyli</name>
    <dbReference type="NCBI Taxonomy" id="366584"/>
    <lineage>
        <taxon>Bacteria</taxon>
        <taxon>Bacillati</taxon>
        <taxon>Actinomycetota</taxon>
        <taxon>Actinomycetes</taxon>
        <taxon>Pseudonocardiales</taxon>
        <taxon>Pseudonocardiaceae</taxon>
        <taxon>Pseudonocardia</taxon>
    </lineage>
</organism>
<dbReference type="EMBL" id="FNBE01000021">
    <property type="protein sequence ID" value="SDH35251.1"/>
    <property type="molecule type" value="Genomic_DNA"/>
</dbReference>
<dbReference type="InterPro" id="IPR002549">
    <property type="entry name" value="AI-2E-like"/>
</dbReference>
<reference evidence="8 9" key="1">
    <citation type="submission" date="2016-10" db="EMBL/GenBank/DDBJ databases">
        <authorList>
            <person name="de Groot N.N."/>
        </authorList>
    </citation>
    <scope>NUCLEOTIDE SEQUENCE [LARGE SCALE GENOMIC DNA]</scope>
    <source>
        <strain evidence="8 9">CGMCC 4.3143</strain>
    </source>
</reference>
<keyword evidence="9" id="KW-1185">Reference proteome</keyword>
<dbReference type="GO" id="GO:0055085">
    <property type="term" value="P:transmembrane transport"/>
    <property type="evidence" value="ECO:0007669"/>
    <property type="project" value="TreeGrafter"/>
</dbReference>
<feature type="transmembrane region" description="Helical" evidence="7">
    <location>
        <begin position="88"/>
        <end position="109"/>
    </location>
</feature>
<name>A0A1G8BQ29_PSEOR</name>
<protein>
    <submittedName>
        <fullName evidence="8">Predicted PurR-regulated permease PerM</fullName>
    </submittedName>
</protein>
<dbReference type="GO" id="GO:0016020">
    <property type="term" value="C:membrane"/>
    <property type="evidence" value="ECO:0007669"/>
    <property type="project" value="UniProtKB-SubCell"/>
</dbReference>
<feature type="transmembrane region" description="Helical" evidence="7">
    <location>
        <begin position="31"/>
        <end position="52"/>
    </location>
</feature>
<feature type="transmembrane region" description="Helical" evidence="7">
    <location>
        <begin position="224"/>
        <end position="251"/>
    </location>
</feature>
<gene>
    <name evidence="8" type="ORF">SAMN05216377_12191</name>
</gene>
<dbReference type="PANTHER" id="PTHR21716:SF64">
    <property type="entry name" value="AI-2 TRANSPORT PROTEIN TQSA"/>
    <property type="match status" value="1"/>
</dbReference>
<dbReference type="OrthoDB" id="9799225at2"/>
<dbReference type="STRING" id="366584.SAMN05216377_12191"/>
<feature type="region of interest" description="Disordered" evidence="6">
    <location>
        <begin position="1"/>
        <end position="20"/>
    </location>
</feature>
<evidence type="ECO:0000256" key="4">
    <source>
        <dbReference type="ARBA" id="ARBA00022989"/>
    </source>
</evidence>
<dbReference type="PANTHER" id="PTHR21716">
    <property type="entry name" value="TRANSMEMBRANE PROTEIN"/>
    <property type="match status" value="1"/>
</dbReference>
<evidence type="ECO:0000256" key="3">
    <source>
        <dbReference type="ARBA" id="ARBA00022692"/>
    </source>
</evidence>
<keyword evidence="5 7" id="KW-0472">Membrane</keyword>
<evidence type="ECO:0000256" key="7">
    <source>
        <dbReference type="SAM" id="Phobius"/>
    </source>
</evidence>
<evidence type="ECO:0000256" key="2">
    <source>
        <dbReference type="ARBA" id="ARBA00009773"/>
    </source>
</evidence>
<evidence type="ECO:0000256" key="5">
    <source>
        <dbReference type="ARBA" id="ARBA00023136"/>
    </source>
</evidence>